<feature type="chain" id="PRO_5004208908" evidence="2">
    <location>
        <begin position="24"/>
        <end position="253"/>
    </location>
</feature>
<evidence type="ECO:0000256" key="1">
    <source>
        <dbReference type="SAM" id="MobiDB-lite"/>
    </source>
</evidence>
<dbReference type="GeneID" id="4396333"/>
<name>Q2GQJ2_CHAGB</name>
<dbReference type="RefSeq" id="XP_001227689.1">
    <property type="nucleotide sequence ID" value="XM_001227688.1"/>
</dbReference>
<dbReference type="VEuPathDB" id="FungiDB:CHGG_09762"/>
<dbReference type="OrthoDB" id="4764365at2759"/>
<dbReference type="STRING" id="306901.Q2GQJ2"/>
<reference evidence="4" key="1">
    <citation type="journal article" date="2015" name="Genome Announc.">
        <title>Draft genome sequence of the cellulolytic fungus Chaetomium globosum.</title>
        <authorList>
            <person name="Cuomo C.A."/>
            <person name="Untereiner W.A."/>
            <person name="Ma L.-J."/>
            <person name="Grabherr M."/>
            <person name="Birren B.W."/>
        </authorList>
    </citation>
    <scope>NUCLEOTIDE SEQUENCE [LARGE SCALE GENOMIC DNA]</scope>
    <source>
        <strain evidence="4">ATCC 6205 / CBS 148.51 / DSM 1962 / NBRC 6347 / NRRL 1970</strain>
    </source>
</reference>
<feature type="signal peptide" evidence="2">
    <location>
        <begin position="1"/>
        <end position="23"/>
    </location>
</feature>
<accession>Q2GQJ2</accession>
<feature type="region of interest" description="Disordered" evidence="1">
    <location>
        <begin position="69"/>
        <end position="115"/>
    </location>
</feature>
<feature type="compositionally biased region" description="Polar residues" evidence="1">
    <location>
        <begin position="86"/>
        <end position="110"/>
    </location>
</feature>
<keyword evidence="4" id="KW-1185">Reference proteome</keyword>
<dbReference type="HOGENOM" id="CLU_1098383_0_0_1"/>
<dbReference type="EMBL" id="CH408035">
    <property type="protein sequence ID" value="EAQ83358.1"/>
    <property type="molecule type" value="Genomic_DNA"/>
</dbReference>
<dbReference type="Proteomes" id="UP000001056">
    <property type="component" value="Unassembled WGS sequence"/>
</dbReference>
<evidence type="ECO:0000313" key="4">
    <source>
        <dbReference type="Proteomes" id="UP000001056"/>
    </source>
</evidence>
<sequence length="253" mass="27506">MSTVPVLMLVLMLVLVNWKPAGGPTYQKVCGYMINLDPITSAYAHHPPRGRMSRWWVVGRHKGPPQGHSYGLACDGKLASDDNTTDRPQTPPDQQISESGSLSKSGTPATKSYPVARGTAENLPSADEAYVNTALLLLLQAVTQDFRHQVNSLHWAPPRMALHLRVPALGENKKYAKMDLLEARVDGYLCSISDNGSDAGLDKPLAICEAKSAVRHSIKVATERQEAAEMAAWICRHSGNEGLLQSSASGRKR</sequence>
<dbReference type="InParanoid" id="Q2GQJ2"/>
<keyword evidence="2" id="KW-0732">Signal</keyword>
<dbReference type="AlphaFoldDB" id="Q2GQJ2"/>
<protein>
    <submittedName>
        <fullName evidence="3">Uncharacterized protein</fullName>
    </submittedName>
</protein>
<organism evidence="3 4">
    <name type="scientific">Chaetomium globosum (strain ATCC 6205 / CBS 148.51 / DSM 1962 / NBRC 6347 / NRRL 1970)</name>
    <name type="common">Soil fungus</name>
    <dbReference type="NCBI Taxonomy" id="306901"/>
    <lineage>
        <taxon>Eukaryota</taxon>
        <taxon>Fungi</taxon>
        <taxon>Dikarya</taxon>
        <taxon>Ascomycota</taxon>
        <taxon>Pezizomycotina</taxon>
        <taxon>Sordariomycetes</taxon>
        <taxon>Sordariomycetidae</taxon>
        <taxon>Sordariales</taxon>
        <taxon>Chaetomiaceae</taxon>
        <taxon>Chaetomium</taxon>
    </lineage>
</organism>
<evidence type="ECO:0000256" key="2">
    <source>
        <dbReference type="SAM" id="SignalP"/>
    </source>
</evidence>
<gene>
    <name evidence="3" type="ORF">CHGG_09762</name>
</gene>
<proteinExistence type="predicted"/>
<evidence type="ECO:0000313" key="3">
    <source>
        <dbReference type="EMBL" id="EAQ83358.1"/>
    </source>
</evidence>